<gene>
    <name evidence="9" type="ORF">MYCTH_2309692</name>
</gene>
<evidence type="ECO:0000313" key="10">
    <source>
        <dbReference type="Proteomes" id="UP000007322"/>
    </source>
</evidence>
<dbReference type="GeneID" id="11511536"/>
<evidence type="ECO:0000256" key="3">
    <source>
        <dbReference type="ARBA" id="ARBA00022989"/>
    </source>
</evidence>
<feature type="compositionally biased region" description="Acidic residues" evidence="6">
    <location>
        <begin position="378"/>
        <end position="388"/>
    </location>
</feature>
<feature type="transmembrane region" description="Helical" evidence="7">
    <location>
        <begin position="206"/>
        <end position="227"/>
    </location>
</feature>
<organism evidence="9 10">
    <name type="scientific">Thermothelomyces thermophilus (strain ATCC 42464 / BCRC 31852 / DSM 1799)</name>
    <name type="common">Sporotrichum thermophile</name>
    <dbReference type="NCBI Taxonomy" id="573729"/>
    <lineage>
        <taxon>Eukaryota</taxon>
        <taxon>Fungi</taxon>
        <taxon>Dikarya</taxon>
        <taxon>Ascomycota</taxon>
        <taxon>Pezizomycotina</taxon>
        <taxon>Sordariomycetes</taxon>
        <taxon>Sordariomycetidae</taxon>
        <taxon>Sordariales</taxon>
        <taxon>Chaetomiaceae</taxon>
        <taxon>Thermothelomyces</taxon>
    </lineage>
</organism>
<evidence type="ECO:0000256" key="5">
    <source>
        <dbReference type="ARBA" id="ARBA00038359"/>
    </source>
</evidence>
<feature type="transmembrane region" description="Helical" evidence="7">
    <location>
        <begin position="273"/>
        <end position="296"/>
    </location>
</feature>
<evidence type="ECO:0000259" key="8">
    <source>
        <dbReference type="Pfam" id="PF20684"/>
    </source>
</evidence>
<feature type="transmembrane region" description="Helical" evidence="7">
    <location>
        <begin position="126"/>
        <end position="146"/>
    </location>
</feature>
<dbReference type="Pfam" id="PF20684">
    <property type="entry name" value="Fung_rhodopsin"/>
    <property type="match status" value="1"/>
</dbReference>
<comment type="subcellular location">
    <subcellularLocation>
        <location evidence="1">Membrane</location>
        <topology evidence="1">Multi-pass membrane protein</topology>
    </subcellularLocation>
</comment>
<feature type="transmembrane region" description="Helical" evidence="7">
    <location>
        <begin position="239"/>
        <end position="261"/>
    </location>
</feature>
<feature type="transmembrane region" description="Helical" evidence="7">
    <location>
        <begin position="37"/>
        <end position="59"/>
    </location>
</feature>
<dbReference type="GO" id="GO:0016020">
    <property type="term" value="C:membrane"/>
    <property type="evidence" value="ECO:0007669"/>
    <property type="project" value="UniProtKB-SubCell"/>
</dbReference>
<proteinExistence type="inferred from homology"/>
<keyword evidence="4 7" id="KW-0472">Membrane</keyword>
<feature type="transmembrane region" description="Helical" evidence="7">
    <location>
        <begin position="158"/>
        <end position="179"/>
    </location>
</feature>
<feature type="transmembrane region" description="Helical" evidence="7">
    <location>
        <begin position="71"/>
        <end position="90"/>
    </location>
</feature>
<dbReference type="EMBL" id="CP003007">
    <property type="protein sequence ID" value="AEO60469.1"/>
    <property type="molecule type" value="Genomic_DNA"/>
</dbReference>
<dbReference type="OMA" id="SGMEYWT"/>
<evidence type="ECO:0000256" key="7">
    <source>
        <dbReference type="SAM" id="Phobius"/>
    </source>
</evidence>
<feature type="region of interest" description="Disordered" evidence="6">
    <location>
        <begin position="310"/>
        <end position="341"/>
    </location>
</feature>
<reference evidence="9 10" key="1">
    <citation type="journal article" date="2011" name="Nat. Biotechnol.">
        <title>Comparative genomic analysis of the thermophilic biomass-degrading fungi Myceliophthora thermophila and Thielavia terrestris.</title>
        <authorList>
            <person name="Berka R.M."/>
            <person name="Grigoriev I.V."/>
            <person name="Otillar R."/>
            <person name="Salamov A."/>
            <person name="Grimwood J."/>
            <person name="Reid I."/>
            <person name="Ishmael N."/>
            <person name="John T."/>
            <person name="Darmond C."/>
            <person name="Moisan M.-C."/>
            <person name="Henrissat B."/>
            <person name="Coutinho P.M."/>
            <person name="Lombard V."/>
            <person name="Natvig D.O."/>
            <person name="Lindquist E."/>
            <person name="Schmutz J."/>
            <person name="Lucas S."/>
            <person name="Harris P."/>
            <person name="Powlowski J."/>
            <person name="Bellemare A."/>
            <person name="Taylor D."/>
            <person name="Butler G."/>
            <person name="de Vries R.P."/>
            <person name="Allijn I.E."/>
            <person name="van den Brink J."/>
            <person name="Ushinsky S."/>
            <person name="Storms R."/>
            <person name="Powell A.J."/>
            <person name="Paulsen I.T."/>
            <person name="Elbourne L.D.H."/>
            <person name="Baker S.E."/>
            <person name="Magnuson J."/>
            <person name="LaBoissiere S."/>
            <person name="Clutterbuck A.J."/>
            <person name="Martinez D."/>
            <person name="Wogulis M."/>
            <person name="de Leon A.L."/>
            <person name="Rey M.W."/>
            <person name="Tsang A."/>
        </authorList>
    </citation>
    <scope>NUCLEOTIDE SEQUENCE [LARGE SCALE GENOMIC DNA]</scope>
    <source>
        <strain evidence="10">ATCC 42464 / BCRC 31852 / DSM 1799</strain>
    </source>
</reference>
<dbReference type="InterPro" id="IPR052337">
    <property type="entry name" value="SAT4-like"/>
</dbReference>
<dbReference type="AlphaFoldDB" id="G2QMS9"/>
<feature type="domain" description="Rhodopsin" evidence="8">
    <location>
        <begin position="55"/>
        <end position="302"/>
    </location>
</feature>
<evidence type="ECO:0000313" key="9">
    <source>
        <dbReference type="EMBL" id="AEO60469.1"/>
    </source>
</evidence>
<comment type="similarity">
    <text evidence="5">Belongs to the SAT4 family.</text>
</comment>
<accession>G2QMS9</accession>
<dbReference type="PANTHER" id="PTHR33048:SF162">
    <property type="entry name" value="SATRATOXIN BIOSYNTHESIS SC1 CLUSTER PROTEIN 4"/>
    <property type="match status" value="1"/>
</dbReference>
<dbReference type="VEuPathDB" id="FungiDB:MYCTH_2309692"/>
<dbReference type="RefSeq" id="XP_003665714.1">
    <property type="nucleotide sequence ID" value="XM_003665666.1"/>
</dbReference>
<keyword evidence="10" id="KW-1185">Reference proteome</keyword>
<dbReference type="KEGG" id="mtm:MYCTH_2309692"/>
<evidence type="ECO:0000256" key="2">
    <source>
        <dbReference type="ARBA" id="ARBA00022692"/>
    </source>
</evidence>
<name>G2QMS9_THET4</name>
<dbReference type="HOGENOM" id="CLU_046870_5_1_1"/>
<evidence type="ECO:0000256" key="1">
    <source>
        <dbReference type="ARBA" id="ARBA00004141"/>
    </source>
</evidence>
<dbReference type="Proteomes" id="UP000007322">
    <property type="component" value="Chromosome 6"/>
</dbReference>
<evidence type="ECO:0000256" key="6">
    <source>
        <dbReference type="SAM" id="MobiDB-lite"/>
    </source>
</evidence>
<feature type="region of interest" description="Disordered" evidence="6">
    <location>
        <begin position="378"/>
        <end position="397"/>
    </location>
</feature>
<dbReference type="eggNOG" id="ENOG502SSB8">
    <property type="taxonomic scope" value="Eukaryota"/>
</dbReference>
<keyword evidence="3 7" id="KW-1133">Transmembrane helix</keyword>
<evidence type="ECO:0000256" key="4">
    <source>
        <dbReference type="ARBA" id="ARBA00023136"/>
    </source>
</evidence>
<dbReference type="InterPro" id="IPR049326">
    <property type="entry name" value="Rhodopsin_dom_fungi"/>
</dbReference>
<dbReference type="OrthoDB" id="444631at2759"/>
<protein>
    <recommendedName>
        <fullName evidence="8">Rhodopsin domain-containing protein</fullName>
    </recommendedName>
</protein>
<dbReference type="InParanoid" id="G2QMS9"/>
<dbReference type="PANTHER" id="PTHR33048">
    <property type="entry name" value="PTH11-LIKE INTEGRAL MEMBRANE PROTEIN (AFU_ORTHOLOGUE AFUA_5G11245)"/>
    <property type="match status" value="1"/>
</dbReference>
<sequence length="397" mass="43672">MSITATAAATAATPPAAFTPHPDAPLSGAARSVSESGLVAVVWVCFSIATLFAALRLIVRFRGNHFFLADDYWIMFAWMTLLTMAILQTLQMPSLWYLTYLRAGRIVPDQSTAHKTEQLTRWQFPIIKLFWTTLWSVKASFMTVFFRLVKPFPVIRRLWYCVAVIAALAYIGCWLSSALTCNPPSDYFKAGKCNSPREVWNQSFNVIYSTTVDVATDLMIMALPISILPSLKLDKRRKIGLGIAFSLGAIIITVAIVRMTQVIKPNSTDAVDLIGLAIWGAVETATAVIVGSLPPLKALLSRNLKKYHGSSRTKGSRYGTARTPQGLATHRSHGGGYGPNSESRTVMVAESIPLDAMHNQTGGGIYVQRSYQTTVEFDEASSREDDEVGIIKRDPQT</sequence>
<keyword evidence="2 7" id="KW-0812">Transmembrane</keyword>